<dbReference type="InterPro" id="IPR036047">
    <property type="entry name" value="F-box-like_dom_sf"/>
</dbReference>
<feature type="domain" description="F-box" evidence="1">
    <location>
        <begin position="4"/>
        <end position="50"/>
    </location>
</feature>
<keyword evidence="3" id="KW-1185">Reference proteome</keyword>
<dbReference type="Gene3D" id="1.20.1280.50">
    <property type="match status" value="1"/>
</dbReference>
<dbReference type="PROSITE" id="PS50181">
    <property type="entry name" value="FBOX"/>
    <property type="match status" value="1"/>
</dbReference>
<dbReference type="STRING" id="1314781.A0A165HZB0"/>
<name>A0A165HZB0_EXIGL</name>
<dbReference type="OrthoDB" id="2745718at2759"/>
<dbReference type="InParanoid" id="A0A165HZB0"/>
<sequence>MHSPKSLQHLPTEILVNVLADLSLRDLHACQATCRRFASLVRSTLALQYVIELEAAGLCDGPPGPLTTAQRMQLVLQRQSMWRTLKWTRKDVVPYETENCLTYELYGRVFGQGKGDKGGATTKYITMSELPSSYLEAPRRYIIDEEQLGIPVWDFTMDPVQDLLVLIEQNDDAAAVPWRVHFRALSSFEAHPRARAATVEPILHSTHSDWEDSEFSTKVFENLVVMLFKPMVEGGSDHIFVWDWTTGRGCQPLVASGGFLDFAILSHDAIVVVGMKDDRVTLDVYTFRIPSDQRPAEDVKKQKRKPFCAASMELPEPTHSDWWNYSVGCLSNCTSRDFNVPVRPFGNSLENQILAFCFTGHPHRATMIVQAKTLLRYAARATRATGVTVAWSDWGERATRWITECCDRDWLCGTHGSRFVTLVPSPNGERPLHHRVQMLDFNPFDVRRFPAYQTPWSSTRIVDEKTVVPAGGLWKHEVAGRLPYREVTLLQPAILSGVMIDECGIVGVRADGASPVASLEIMTL</sequence>
<evidence type="ECO:0000259" key="1">
    <source>
        <dbReference type="PROSITE" id="PS50181"/>
    </source>
</evidence>
<evidence type="ECO:0000313" key="2">
    <source>
        <dbReference type="EMBL" id="KZV92671.1"/>
    </source>
</evidence>
<dbReference type="SMART" id="SM00256">
    <property type="entry name" value="FBOX"/>
    <property type="match status" value="1"/>
</dbReference>
<dbReference type="AlphaFoldDB" id="A0A165HZB0"/>
<proteinExistence type="predicted"/>
<dbReference type="EMBL" id="KV426004">
    <property type="protein sequence ID" value="KZV92671.1"/>
    <property type="molecule type" value="Genomic_DNA"/>
</dbReference>
<evidence type="ECO:0000313" key="3">
    <source>
        <dbReference type="Proteomes" id="UP000077266"/>
    </source>
</evidence>
<dbReference type="SUPFAM" id="SSF81383">
    <property type="entry name" value="F-box domain"/>
    <property type="match status" value="1"/>
</dbReference>
<protein>
    <recommendedName>
        <fullName evidence="1">F-box domain-containing protein</fullName>
    </recommendedName>
</protein>
<dbReference type="Proteomes" id="UP000077266">
    <property type="component" value="Unassembled WGS sequence"/>
</dbReference>
<gene>
    <name evidence="2" type="ORF">EXIGLDRAFT_718121</name>
</gene>
<organism evidence="2 3">
    <name type="scientific">Exidia glandulosa HHB12029</name>
    <dbReference type="NCBI Taxonomy" id="1314781"/>
    <lineage>
        <taxon>Eukaryota</taxon>
        <taxon>Fungi</taxon>
        <taxon>Dikarya</taxon>
        <taxon>Basidiomycota</taxon>
        <taxon>Agaricomycotina</taxon>
        <taxon>Agaricomycetes</taxon>
        <taxon>Auriculariales</taxon>
        <taxon>Exidiaceae</taxon>
        <taxon>Exidia</taxon>
    </lineage>
</organism>
<reference evidence="2 3" key="1">
    <citation type="journal article" date="2016" name="Mol. Biol. Evol.">
        <title>Comparative Genomics of Early-Diverging Mushroom-Forming Fungi Provides Insights into the Origins of Lignocellulose Decay Capabilities.</title>
        <authorList>
            <person name="Nagy L.G."/>
            <person name="Riley R."/>
            <person name="Tritt A."/>
            <person name="Adam C."/>
            <person name="Daum C."/>
            <person name="Floudas D."/>
            <person name="Sun H."/>
            <person name="Yadav J.S."/>
            <person name="Pangilinan J."/>
            <person name="Larsson K.H."/>
            <person name="Matsuura K."/>
            <person name="Barry K."/>
            <person name="Labutti K."/>
            <person name="Kuo R."/>
            <person name="Ohm R.A."/>
            <person name="Bhattacharya S.S."/>
            <person name="Shirouzu T."/>
            <person name="Yoshinaga Y."/>
            <person name="Martin F.M."/>
            <person name="Grigoriev I.V."/>
            <person name="Hibbett D.S."/>
        </authorList>
    </citation>
    <scope>NUCLEOTIDE SEQUENCE [LARGE SCALE GENOMIC DNA]</scope>
    <source>
        <strain evidence="2 3">HHB12029</strain>
    </source>
</reference>
<dbReference type="InterPro" id="IPR001810">
    <property type="entry name" value="F-box_dom"/>
</dbReference>
<accession>A0A165HZB0</accession>
<dbReference type="Pfam" id="PF12937">
    <property type="entry name" value="F-box-like"/>
    <property type="match status" value="1"/>
</dbReference>
<dbReference type="CDD" id="cd09917">
    <property type="entry name" value="F-box_SF"/>
    <property type="match status" value="1"/>
</dbReference>